<dbReference type="InterPro" id="IPR041490">
    <property type="entry name" value="KstR2_TetR_C"/>
</dbReference>
<evidence type="ECO:0000256" key="3">
    <source>
        <dbReference type="ARBA" id="ARBA00023163"/>
    </source>
</evidence>
<dbReference type="SUPFAM" id="SSF46689">
    <property type="entry name" value="Homeodomain-like"/>
    <property type="match status" value="2"/>
</dbReference>
<dbReference type="SUPFAM" id="SSF48498">
    <property type="entry name" value="Tetracyclin repressor-like, C-terminal domain"/>
    <property type="match status" value="1"/>
</dbReference>
<reference evidence="6 7" key="1">
    <citation type="submission" date="2020-04" db="EMBL/GenBank/DDBJ databases">
        <title>Novel species.</title>
        <authorList>
            <person name="Teo W.F.A."/>
            <person name="Lipun K."/>
            <person name="Srisuk N."/>
            <person name="Duangmal K."/>
        </authorList>
    </citation>
    <scope>NUCLEOTIDE SEQUENCE [LARGE SCALE GENOMIC DNA]</scope>
    <source>
        <strain evidence="6 7">K13G38</strain>
    </source>
</reference>
<dbReference type="EMBL" id="JAAXLS010000041">
    <property type="protein sequence ID" value="NKQ57758.1"/>
    <property type="molecule type" value="Genomic_DNA"/>
</dbReference>
<keyword evidence="3" id="KW-0804">Transcription</keyword>
<feature type="domain" description="HTH tetR-type" evidence="5">
    <location>
        <begin position="15"/>
        <end position="75"/>
    </location>
</feature>
<feature type="DNA-binding region" description="H-T-H motif" evidence="4">
    <location>
        <begin position="234"/>
        <end position="253"/>
    </location>
</feature>
<accession>A0ABX1JDN1</accession>
<gene>
    <name evidence="6" type="ORF">HFP15_33350</name>
</gene>
<dbReference type="Gene3D" id="1.10.357.10">
    <property type="entry name" value="Tetracycline Repressor, domain 2"/>
    <property type="match status" value="2"/>
</dbReference>
<dbReference type="RefSeq" id="WP_168520931.1">
    <property type="nucleotide sequence ID" value="NZ_JAAXLS010000041.1"/>
</dbReference>
<keyword evidence="2 4" id="KW-0238">DNA-binding</keyword>
<dbReference type="PANTHER" id="PTHR30055">
    <property type="entry name" value="HTH-TYPE TRANSCRIPTIONAL REGULATOR RUTR"/>
    <property type="match status" value="1"/>
</dbReference>
<evidence type="ECO:0000256" key="2">
    <source>
        <dbReference type="ARBA" id="ARBA00023125"/>
    </source>
</evidence>
<keyword evidence="1" id="KW-0805">Transcription regulation</keyword>
<dbReference type="Pfam" id="PF00440">
    <property type="entry name" value="TetR_N"/>
    <property type="match status" value="2"/>
</dbReference>
<protein>
    <submittedName>
        <fullName evidence="6">TetR/AcrR family transcriptional regulator</fullName>
    </submittedName>
</protein>
<organism evidence="6 7">
    <name type="scientific">Amycolatopsis acididurans</name>
    <dbReference type="NCBI Taxonomy" id="2724524"/>
    <lineage>
        <taxon>Bacteria</taxon>
        <taxon>Bacillati</taxon>
        <taxon>Actinomycetota</taxon>
        <taxon>Actinomycetes</taxon>
        <taxon>Pseudonocardiales</taxon>
        <taxon>Pseudonocardiaceae</taxon>
        <taxon>Amycolatopsis</taxon>
    </lineage>
</organism>
<feature type="domain" description="HTH tetR-type" evidence="5">
    <location>
        <begin position="211"/>
        <end position="271"/>
    </location>
</feature>
<dbReference type="InterPro" id="IPR036271">
    <property type="entry name" value="Tet_transcr_reg_TetR-rel_C_sf"/>
</dbReference>
<proteinExistence type="predicted"/>
<evidence type="ECO:0000259" key="5">
    <source>
        <dbReference type="PROSITE" id="PS50977"/>
    </source>
</evidence>
<dbReference type="InterPro" id="IPR050109">
    <property type="entry name" value="HTH-type_TetR-like_transc_reg"/>
</dbReference>
<evidence type="ECO:0000313" key="6">
    <source>
        <dbReference type="EMBL" id="NKQ57758.1"/>
    </source>
</evidence>
<dbReference type="Proteomes" id="UP000715441">
    <property type="component" value="Unassembled WGS sequence"/>
</dbReference>
<feature type="DNA-binding region" description="H-T-H motif" evidence="4">
    <location>
        <begin position="38"/>
        <end position="57"/>
    </location>
</feature>
<dbReference type="PROSITE" id="PS50977">
    <property type="entry name" value="HTH_TETR_2"/>
    <property type="match status" value="2"/>
</dbReference>
<dbReference type="InterPro" id="IPR009057">
    <property type="entry name" value="Homeodomain-like_sf"/>
</dbReference>
<dbReference type="Pfam" id="PF17932">
    <property type="entry name" value="TetR_C_24"/>
    <property type="match status" value="1"/>
</dbReference>
<keyword evidence="7" id="KW-1185">Reference proteome</keyword>
<dbReference type="Gene3D" id="1.10.10.60">
    <property type="entry name" value="Homeodomain-like"/>
    <property type="match status" value="2"/>
</dbReference>
<dbReference type="InterPro" id="IPR001647">
    <property type="entry name" value="HTH_TetR"/>
</dbReference>
<sequence length="398" mass="43522">MDEPAVRPARGTRPRNRRALIIAAAAEKFATRGYDRVSVGEIAATVSIGPSALYRHFSGKPQLLVETITAGLDPIRTVVNEVDLAEDTGRRRIASLSLGEQRLAVLWRREARHLSLEDRKTVVLELRGIGRALTQRVREARPDLGETAADLIRRCLVSVLTSPSHHRLDLDRPQYEAVLAELAGIVLDAQVQPDLPAAPTENPGRATLIPASRREALLAAAVHLFATRGYKQVGNEDIAAAVGIAGPSIYNNFSSKSEMLVTAFRRGTAVLFTDLSHAYRTATTPADALRQLIRSYLTAILHNPDLAGLLITEIEHLPDDERHETRRAQSDYISEWVHLLRGTHPDLSPAVARVRVHAVLNIINDAGRTVHVRRNPAMTEALPAICAEVLGVGQEVVA</sequence>
<evidence type="ECO:0000256" key="1">
    <source>
        <dbReference type="ARBA" id="ARBA00023015"/>
    </source>
</evidence>
<comment type="caution">
    <text evidence="6">The sequence shown here is derived from an EMBL/GenBank/DDBJ whole genome shotgun (WGS) entry which is preliminary data.</text>
</comment>
<dbReference type="PRINTS" id="PR00455">
    <property type="entry name" value="HTHTETR"/>
</dbReference>
<name>A0ABX1JDN1_9PSEU</name>
<evidence type="ECO:0000256" key="4">
    <source>
        <dbReference type="PROSITE-ProRule" id="PRU00335"/>
    </source>
</evidence>
<evidence type="ECO:0000313" key="7">
    <source>
        <dbReference type="Proteomes" id="UP000715441"/>
    </source>
</evidence>
<dbReference type="PANTHER" id="PTHR30055:SF234">
    <property type="entry name" value="HTH-TYPE TRANSCRIPTIONAL REGULATOR BETI"/>
    <property type="match status" value="1"/>
</dbReference>